<evidence type="ECO:0000313" key="2">
    <source>
        <dbReference type="EMBL" id="OEJ85329.1"/>
    </source>
</evidence>
<dbReference type="Proteomes" id="UP000095728">
    <property type="component" value="Unassembled WGS sequence"/>
</dbReference>
<dbReference type="AlphaFoldDB" id="A0A1E5REI5"/>
<organism evidence="2 3">
    <name type="scientific">Hanseniaspora osmophila</name>
    <dbReference type="NCBI Taxonomy" id="56408"/>
    <lineage>
        <taxon>Eukaryota</taxon>
        <taxon>Fungi</taxon>
        <taxon>Dikarya</taxon>
        <taxon>Ascomycota</taxon>
        <taxon>Saccharomycotina</taxon>
        <taxon>Saccharomycetes</taxon>
        <taxon>Saccharomycodales</taxon>
        <taxon>Saccharomycodaceae</taxon>
        <taxon>Hanseniaspora</taxon>
    </lineage>
</organism>
<accession>A0A1E5REI5</accession>
<keyword evidence="3" id="KW-1185">Reference proteome</keyword>
<name>A0A1E5REI5_9ASCO</name>
<gene>
    <name evidence="2" type="ORF">AWRI3579_g2079</name>
</gene>
<proteinExistence type="predicted"/>
<feature type="compositionally biased region" description="Basic and acidic residues" evidence="1">
    <location>
        <begin position="88"/>
        <end position="97"/>
    </location>
</feature>
<sequence>MSDSTASQNLENKARNPATHMPSQQAEDDSIKDHHTSSNMNDSPAKEKLKIFSKGGKEIPAHRLKYPHNVKPNGLKNTGILQTGGHRPTLEDTREKQ</sequence>
<feature type="compositionally biased region" description="Basic and acidic residues" evidence="1">
    <location>
        <begin position="44"/>
        <end position="61"/>
    </location>
</feature>
<dbReference type="InParanoid" id="A0A1E5REI5"/>
<feature type="compositionally biased region" description="Polar residues" evidence="1">
    <location>
        <begin position="1"/>
        <end position="11"/>
    </location>
</feature>
<dbReference type="EMBL" id="LPNM01000007">
    <property type="protein sequence ID" value="OEJ85329.1"/>
    <property type="molecule type" value="Genomic_DNA"/>
</dbReference>
<evidence type="ECO:0000313" key="3">
    <source>
        <dbReference type="Proteomes" id="UP000095728"/>
    </source>
</evidence>
<feature type="region of interest" description="Disordered" evidence="1">
    <location>
        <begin position="1"/>
        <end position="97"/>
    </location>
</feature>
<comment type="caution">
    <text evidence="2">The sequence shown here is derived from an EMBL/GenBank/DDBJ whole genome shotgun (WGS) entry which is preliminary data.</text>
</comment>
<reference evidence="3" key="1">
    <citation type="journal article" date="2016" name="Genome Announc.">
        <title>Genome sequences of three species of Hanseniaspora isolated from spontaneous wine fermentations.</title>
        <authorList>
            <person name="Sternes P.R."/>
            <person name="Lee D."/>
            <person name="Kutyna D.R."/>
            <person name="Borneman A.R."/>
        </authorList>
    </citation>
    <scope>NUCLEOTIDE SEQUENCE [LARGE SCALE GENOMIC DNA]</scope>
    <source>
        <strain evidence="3">AWRI3579</strain>
    </source>
</reference>
<evidence type="ECO:0000256" key="1">
    <source>
        <dbReference type="SAM" id="MobiDB-lite"/>
    </source>
</evidence>
<protein>
    <submittedName>
        <fullName evidence="2">Uncharacterized protein</fullName>
    </submittedName>
</protein>